<dbReference type="PROSITE" id="PS00455">
    <property type="entry name" value="AMP_BINDING"/>
    <property type="match status" value="1"/>
</dbReference>
<dbReference type="PANTHER" id="PTHR24096:SF267">
    <property type="entry name" value="MALONATE--COA LIGASE ACSF3, MITOCHONDRIAL"/>
    <property type="match status" value="1"/>
</dbReference>
<reference evidence="4" key="1">
    <citation type="submission" date="2021-02" db="EMBL/GenBank/DDBJ databases">
        <authorList>
            <person name="Dougan E. K."/>
            <person name="Rhodes N."/>
            <person name="Thang M."/>
            <person name="Chan C."/>
        </authorList>
    </citation>
    <scope>NUCLEOTIDE SEQUENCE</scope>
</reference>
<evidence type="ECO:0000259" key="3">
    <source>
        <dbReference type="Pfam" id="PF00501"/>
    </source>
</evidence>
<keyword evidence="2" id="KW-0472">Membrane</keyword>
<dbReference type="Pfam" id="PF00501">
    <property type="entry name" value="AMP-binding"/>
    <property type="match status" value="1"/>
</dbReference>
<dbReference type="GO" id="GO:0016405">
    <property type="term" value="F:CoA-ligase activity"/>
    <property type="evidence" value="ECO:0007669"/>
    <property type="project" value="TreeGrafter"/>
</dbReference>
<dbReference type="SUPFAM" id="SSF56801">
    <property type="entry name" value="Acetyl-CoA synthetase-like"/>
    <property type="match status" value="1"/>
</dbReference>
<feature type="region of interest" description="Disordered" evidence="1">
    <location>
        <begin position="61"/>
        <end position="93"/>
    </location>
</feature>
<dbReference type="Proteomes" id="UP000654075">
    <property type="component" value="Unassembled WGS sequence"/>
</dbReference>
<feature type="transmembrane region" description="Helical" evidence="2">
    <location>
        <begin position="522"/>
        <end position="543"/>
    </location>
</feature>
<feature type="domain" description="AMP-dependent synthetase/ligase" evidence="3">
    <location>
        <begin position="467"/>
        <end position="761"/>
    </location>
</feature>
<feature type="region of interest" description="Disordered" evidence="1">
    <location>
        <begin position="1"/>
        <end position="48"/>
    </location>
</feature>
<feature type="compositionally biased region" description="Low complexity" evidence="1">
    <location>
        <begin position="7"/>
        <end position="21"/>
    </location>
</feature>
<evidence type="ECO:0000313" key="4">
    <source>
        <dbReference type="EMBL" id="CAE8625095.1"/>
    </source>
</evidence>
<feature type="transmembrane region" description="Helical" evidence="2">
    <location>
        <begin position="148"/>
        <end position="168"/>
    </location>
</feature>
<dbReference type="Gene3D" id="3.40.50.980">
    <property type="match status" value="2"/>
</dbReference>
<evidence type="ECO:0000256" key="1">
    <source>
        <dbReference type="SAM" id="MobiDB-lite"/>
    </source>
</evidence>
<keyword evidence="2" id="KW-1133">Transmembrane helix</keyword>
<sequence>MLAPPYRSTRSDASSASRPSADLVASLRPDPLRPWEKAPPPLEATGLPLARLRPGGLGVLVDSPKHRSMLRSNRKDVSPNMADDNPQPEDAREDSSYSALLHAVDVVLCSARVASSLLFVAAFCLLIPARGSRPLTCARRLGSVLRSLAAPLCLASALVSLGALALGASVCRAHLRSLAAELLWEASAGEAALWPSRLQVLPGTGAAAFGSAGVAALACGLLLLGDEGTRLSVGPARALIGRRGKNGKRSGGNRQASLVEAAAEARLQLVQEHQHWADRLLVGFAAAFSILLLLVLWGVGIKAVDLGVKDALNGPVRRPGGRSGVIDFPWRQEDSGEAWRDIRVASICLGIRKCIQIDDLRKAALRRLNVTVSRFLEDAVIKAGPPAKASKCRDRSRWNGKHSGKAMEVTLMEKLMDVKEKVGMAATVISNLLPGGEIQMTTTEVRGAEMRVLKNLPPALADIYRPWMKQYAAKTWVVYEEERYTFGEALQQMDALAAELASGFGLAAGQRGGIAMRNLPEFLIAFLGISVMGGVAVPLNALWKAEEMEYAFKDSGIKVVIGDVERLQMCVPFMSGLGVQPILVRGDAATASSIGAALWQDVLGRGKAKPPPSTKDIKAEDEAMIMYTSGSTGYPKGVVHTQRSVGTSMTVGSLLNKLRPIQDSAILLGVPLFHITALANVFLFSLPAGEKIVMMRKWDAGKAITLIETLKVTKFTGVPTMVRDILEHKDYQPERVASLRYFVAGGAPVPPSQVSSMRKKAKSVVP</sequence>
<dbReference type="PANTHER" id="PTHR24096">
    <property type="entry name" value="LONG-CHAIN-FATTY-ACID--COA LIGASE"/>
    <property type="match status" value="1"/>
</dbReference>
<dbReference type="EMBL" id="CAJNNV010028574">
    <property type="protein sequence ID" value="CAE8625095.1"/>
    <property type="molecule type" value="Genomic_DNA"/>
</dbReference>
<feature type="transmembrane region" description="Helical" evidence="2">
    <location>
        <begin position="203"/>
        <end position="224"/>
    </location>
</feature>
<gene>
    <name evidence="4" type="ORF">PGLA1383_LOCUS42131</name>
</gene>
<protein>
    <recommendedName>
        <fullName evidence="3">AMP-dependent synthetase/ligase domain-containing protein</fullName>
    </recommendedName>
</protein>
<feature type="transmembrane region" description="Helical" evidence="2">
    <location>
        <begin position="280"/>
        <end position="299"/>
    </location>
</feature>
<feature type="transmembrane region" description="Helical" evidence="2">
    <location>
        <begin position="665"/>
        <end position="686"/>
    </location>
</feature>
<dbReference type="AlphaFoldDB" id="A0A813GFL9"/>
<comment type="caution">
    <text evidence="4">The sequence shown here is derived from an EMBL/GenBank/DDBJ whole genome shotgun (WGS) entry which is preliminary data.</text>
</comment>
<evidence type="ECO:0000256" key="2">
    <source>
        <dbReference type="SAM" id="Phobius"/>
    </source>
</evidence>
<accession>A0A813GFL9</accession>
<keyword evidence="5" id="KW-1185">Reference proteome</keyword>
<feature type="non-terminal residue" evidence="4">
    <location>
        <position position="1"/>
    </location>
</feature>
<evidence type="ECO:0000313" key="5">
    <source>
        <dbReference type="Proteomes" id="UP000654075"/>
    </source>
</evidence>
<proteinExistence type="predicted"/>
<dbReference type="InterPro" id="IPR020845">
    <property type="entry name" value="AMP-binding_CS"/>
</dbReference>
<name>A0A813GFL9_POLGL</name>
<dbReference type="InterPro" id="IPR000873">
    <property type="entry name" value="AMP-dep_synth/lig_dom"/>
</dbReference>
<organism evidence="4 5">
    <name type="scientific">Polarella glacialis</name>
    <name type="common">Dinoflagellate</name>
    <dbReference type="NCBI Taxonomy" id="89957"/>
    <lineage>
        <taxon>Eukaryota</taxon>
        <taxon>Sar</taxon>
        <taxon>Alveolata</taxon>
        <taxon>Dinophyceae</taxon>
        <taxon>Suessiales</taxon>
        <taxon>Suessiaceae</taxon>
        <taxon>Polarella</taxon>
    </lineage>
</organism>
<dbReference type="OrthoDB" id="10253115at2759"/>
<keyword evidence="2" id="KW-0812">Transmembrane</keyword>